<dbReference type="AlphaFoldDB" id="A0A6J2JAN1"/>
<evidence type="ECO:0000256" key="10">
    <source>
        <dbReference type="ARBA" id="ARBA00023157"/>
    </source>
</evidence>
<dbReference type="GeneID" id="114240126"/>
<dbReference type="Proteomes" id="UP000504629">
    <property type="component" value="Unplaced"/>
</dbReference>
<dbReference type="PROSITE" id="PS52035">
    <property type="entry name" value="PEPTIDASE_M14"/>
    <property type="match status" value="1"/>
</dbReference>
<keyword evidence="7" id="KW-0378">Hydrolase</keyword>
<sequence length="406" mass="46372">MLLFYCSLAIIAVVSAKNEEYMGFRVYNLTFSTQEQQDKFHLLKSDLIEFWQRPNLQRNVVGQAMVPPSHFPWFEEQLEKLGIERSLHVTDVFEFLKEKDPTPMLRNNRNFDYTDFYRYNEILNHLNTLKESYANNPNINVDIIQHGVTDQNRPLVYLKISRATTAIRPVVIIEAGIIPNEWITIPAVLNTVDRILEGSAYLDAFDWIVVPVVNPDGYEYTHTNLRLWSKSRSTRSNLGIICPGVNINRNFDLDWSHFDSSSSPCSHLYAGVEPFSEPETKLLKHLIDEYGTRTRLYLSLQNNGGFLTYPWHFEKAASGMFRQHHLTGIDAVNAMNENYILGAASVVFGERASGTSVDYVRSNGLLYTFNIDIVQRGNGVLIPAGEIRSIVDDVWRGISAIVNSII</sequence>
<organism evidence="14 15">
    <name type="scientific">Bombyx mandarina</name>
    <name type="common">Wild silk moth</name>
    <name type="synonym">Wild silkworm</name>
    <dbReference type="NCBI Taxonomy" id="7092"/>
    <lineage>
        <taxon>Eukaryota</taxon>
        <taxon>Metazoa</taxon>
        <taxon>Ecdysozoa</taxon>
        <taxon>Arthropoda</taxon>
        <taxon>Hexapoda</taxon>
        <taxon>Insecta</taxon>
        <taxon>Pterygota</taxon>
        <taxon>Neoptera</taxon>
        <taxon>Endopterygota</taxon>
        <taxon>Lepidoptera</taxon>
        <taxon>Glossata</taxon>
        <taxon>Ditrysia</taxon>
        <taxon>Bombycoidea</taxon>
        <taxon>Bombycidae</taxon>
        <taxon>Bombycinae</taxon>
        <taxon>Bombyx</taxon>
    </lineage>
</organism>
<dbReference type="GO" id="GO:0006508">
    <property type="term" value="P:proteolysis"/>
    <property type="evidence" value="ECO:0007669"/>
    <property type="project" value="UniProtKB-KW"/>
</dbReference>
<evidence type="ECO:0000256" key="2">
    <source>
        <dbReference type="ARBA" id="ARBA00005988"/>
    </source>
</evidence>
<comment type="cofactor">
    <cofactor evidence="1">
        <name>Zn(2+)</name>
        <dbReference type="ChEBI" id="CHEBI:29105"/>
    </cofactor>
</comment>
<comment type="caution">
    <text evidence="11">Lacks conserved residue(s) required for the propagation of feature annotation.</text>
</comment>
<protein>
    <submittedName>
        <fullName evidence="15">Carboxypeptidase B-like</fullName>
    </submittedName>
</protein>
<evidence type="ECO:0000256" key="12">
    <source>
        <dbReference type="SAM" id="SignalP"/>
    </source>
</evidence>
<accession>A0A6J2JAN1</accession>
<dbReference type="RefSeq" id="XP_028026368.1">
    <property type="nucleotide sequence ID" value="XM_028170567.1"/>
</dbReference>
<evidence type="ECO:0000256" key="11">
    <source>
        <dbReference type="PROSITE-ProRule" id="PRU01379"/>
    </source>
</evidence>
<dbReference type="Pfam" id="PF00246">
    <property type="entry name" value="Peptidase_M14"/>
    <property type="match status" value="1"/>
</dbReference>
<dbReference type="GO" id="GO:0008270">
    <property type="term" value="F:zinc ion binding"/>
    <property type="evidence" value="ECO:0007669"/>
    <property type="project" value="InterPro"/>
</dbReference>
<dbReference type="Gene3D" id="3.40.630.10">
    <property type="entry name" value="Zn peptidases"/>
    <property type="match status" value="1"/>
</dbReference>
<feature type="chain" id="PRO_5026653250" evidence="12">
    <location>
        <begin position="17"/>
        <end position="406"/>
    </location>
</feature>
<keyword evidence="3" id="KW-0121">Carboxypeptidase</keyword>
<dbReference type="PANTHER" id="PTHR11705">
    <property type="entry name" value="PROTEASE FAMILY M14 CARBOXYPEPTIDASE A,B"/>
    <property type="match status" value="1"/>
</dbReference>
<dbReference type="OrthoDB" id="3626597at2759"/>
<evidence type="ECO:0000256" key="7">
    <source>
        <dbReference type="ARBA" id="ARBA00022801"/>
    </source>
</evidence>
<dbReference type="SMART" id="SM00631">
    <property type="entry name" value="Zn_pept"/>
    <property type="match status" value="1"/>
</dbReference>
<evidence type="ECO:0000256" key="9">
    <source>
        <dbReference type="ARBA" id="ARBA00023049"/>
    </source>
</evidence>
<evidence type="ECO:0000256" key="4">
    <source>
        <dbReference type="ARBA" id="ARBA00022670"/>
    </source>
</evidence>
<keyword evidence="9" id="KW-0482">Metalloprotease</keyword>
<evidence type="ECO:0000256" key="5">
    <source>
        <dbReference type="ARBA" id="ARBA00022723"/>
    </source>
</evidence>
<evidence type="ECO:0000313" key="14">
    <source>
        <dbReference type="Proteomes" id="UP000504629"/>
    </source>
</evidence>
<dbReference type="SUPFAM" id="SSF53187">
    <property type="entry name" value="Zn-dependent exopeptidases"/>
    <property type="match status" value="1"/>
</dbReference>
<reference evidence="15" key="1">
    <citation type="submission" date="2025-08" db="UniProtKB">
        <authorList>
            <consortium name="RefSeq"/>
        </authorList>
    </citation>
    <scope>IDENTIFICATION</scope>
    <source>
        <tissue evidence="15">Silk gland</tissue>
    </source>
</reference>
<keyword evidence="10" id="KW-1015">Disulfide bond</keyword>
<keyword evidence="6 12" id="KW-0732">Signal</keyword>
<keyword evidence="14" id="KW-1185">Reference proteome</keyword>
<evidence type="ECO:0000256" key="1">
    <source>
        <dbReference type="ARBA" id="ARBA00001947"/>
    </source>
</evidence>
<keyword evidence="8" id="KW-0862">Zinc</keyword>
<evidence type="ECO:0000256" key="8">
    <source>
        <dbReference type="ARBA" id="ARBA00022833"/>
    </source>
</evidence>
<dbReference type="Pfam" id="PF02244">
    <property type="entry name" value="Propep_M14"/>
    <property type="match status" value="1"/>
</dbReference>
<dbReference type="InterPro" id="IPR000834">
    <property type="entry name" value="Peptidase_M14"/>
</dbReference>
<dbReference type="FunFam" id="3.40.630.10:FF:000084">
    <property type="entry name" value="Carboxypeptidase B2"/>
    <property type="match status" value="1"/>
</dbReference>
<evidence type="ECO:0000313" key="15">
    <source>
        <dbReference type="RefSeq" id="XP_028026368.1"/>
    </source>
</evidence>
<dbReference type="Gene3D" id="3.30.70.340">
    <property type="entry name" value="Metallocarboxypeptidase-like"/>
    <property type="match status" value="1"/>
</dbReference>
<dbReference type="PANTHER" id="PTHR11705:SF91">
    <property type="entry name" value="FI01817P-RELATED"/>
    <property type="match status" value="1"/>
</dbReference>
<dbReference type="InterPro" id="IPR003146">
    <property type="entry name" value="M14A_act_pep"/>
</dbReference>
<dbReference type="KEGG" id="bman:114240126"/>
<keyword evidence="4" id="KW-0645">Protease</keyword>
<comment type="similarity">
    <text evidence="2 11">Belongs to the peptidase M14 family.</text>
</comment>
<evidence type="ECO:0000256" key="6">
    <source>
        <dbReference type="ARBA" id="ARBA00022729"/>
    </source>
</evidence>
<evidence type="ECO:0000259" key="13">
    <source>
        <dbReference type="PROSITE" id="PS52035"/>
    </source>
</evidence>
<feature type="domain" description="Peptidase M14" evidence="13">
    <location>
        <begin position="115"/>
        <end position="405"/>
    </location>
</feature>
<feature type="signal peptide" evidence="12">
    <location>
        <begin position="1"/>
        <end position="16"/>
    </location>
</feature>
<dbReference type="GO" id="GO:0005615">
    <property type="term" value="C:extracellular space"/>
    <property type="evidence" value="ECO:0007669"/>
    <property type="project" value="TreeGrafter"/>
</dbReference>
<dbReference type="InterPro" id="IPR036990">
    <property type="entry name" value="M14A-like_propep"/>
</dbReference>
<keyword evidence="5" id="KW-0479">Metal-binding</keyword>
<evidence type="ECO:0000256" key="3">
    <source>
        <dbReference type="ARBA" id="ARBA00022645"/>
    </source>
</evidence>
<proteinExistence type="inferred from homology"/>
<dbReference type="GO" id="GO:0004181">
    <property type="term" value="F:metallocarboxypeptidase activity"/>
    <property type="evidence" value="ECO:0007669"/>
    <property type="project" value="InterPro"/>
</dbReference>
<dbReference type="SUPFAM" id="SSF54897">
    <property type="entry name" value="Protease propeptides/inhibitors"/>
    <property type="match status" value="1"/>
</dbReference>
<name>A0A6J2JAN1_BOMMA</name>
<gene>
    <name evidence="15" type="primary">LOC114240126</name>
</gene>